<dbReference type="HOGENOM" id="CLU_088177_1_0_0"/>
<evidence type="ECO:0000256" key="17">
    <source>
        <dbReference type="HAMAP-Rule" id="MF_02089"/>
    </source>
</evidence>
<comment type="function">
    <text evidence="1 17">Catalyzes the conversion of epoxyqueuosine (oQ) to queuosine (Q), which is a hypermodified base found in the wobble positions of tRNA(Asp), tRNA(Asn), tRNA(His) and tRNA(Tyr).</text>
</comment>
<evidence type="ECO:0000256" key="6">
    <source>
        <dbReference type="ARBA" id="ARBA00022485"/>
    </source>
</evidence>
<keyword evidence="10 17" id="KW-0560">Oxidoreductase</keyword>
<feature type="binding site" evidence="17">
    <location>
        <position position="96"/>
    </location>
    <ligand>
        <name>[4Fe-4S] cluster</name>
        <dbReference type="ChEBI" id="CHEBI:49883"/>
    </ligand>
</feature>
<sequence length="187" mass="21059">MGQSLRRPPKPKLLLHICCAPDATVPWPRLMEDFMVTGYFYGSNVHPGDEYLLRARAVEALARHLDGDVLFEPYDPEGWMDRTRRLEGEVEGGGRCGLCFALQLLQCAKRAVAGGFDHMCTTLTISPHKDPAGINRIGFAVSSLFGIRWVERVWRKGDGFKKSVSESRRLGLYRQRWCGCLWSMGGV</sequence>
<evidence type="ECO:0000256" key="8">
    <source>
        <dbReference type="ARBA" id="ARBA00022723"/>
    </source>
</evidence>
<feature type="binding site" evidence="17">
    <location>
        <position position="18"/>
    </location>
    <ligand>
        <name>[4Fe-4S] cluster</name>
        <dbReference type="ChEBI" id="CHEBI:49883"/>
    </ligand>
</feature>
<keyword evidence="11 17" id="KW-0408">Iron</keyword>
<feature type="disulfide bond" description="Redox-active" evidence="17">
    <location>
        <begin position="178"/>
        <end position="180"/>
    </location>
</feature>
<keyword evidence="8 17" id="KW-0479">Metal-binding</keyword>
<comment type="similarity">
    <text evidence="3 17">Belongs to the QueH family.</text>
</comment>
<dbReference type="HAMAP" id="MF_02089">
    <property type="entry name" value="QueH"/>
    <property type="match status" value="1"/>
</dbReference>
<evidence type="ECO:0000256" key="12">
    <source>
        <dbReference type="ARBA" id="ARBA00023014"/>
    </source>
</evidence>
<evidence type="ECO:0000256" key="2">
    <source>
        <dbReference type="ARBA" id="ARBA00004691"/>
    </source>
</evidence>
<dbReference type="Proteomes" id="UP000002030">
    <property type="component" value="Chromosome"/>
</dbReference>
<protein>
    <recommendedName>
        <fullName evidence="5 17">Epoxyqueuosine reductase QueH</fullName>
        <ecNumber evidence="4 17">1.17.99.6</ecNumber>
    </recommendedName>
    <alternativeName>
        <fullName evidence="15 17">Queuosine biosynthesis protein QueH</fullName>
    </alternativeName>
</protein>
<keyword evidence="14 17" id="KW-0676">Redox-active center</keyword>
<dbReference type="InterPro" id="IPR003828">
    <property type="entry name" value="QueH"/>
</dbReference>
<evidence type="ECO:0000256" key="7">
    <source>
        <dbReference type="ARBA" id="ARBA00022694"/>
    </source>
</evidence>
<gene>
    <name evidence="17" type="primary">queH</name>
    <name evidence="18" type="ordered locus">Taci_1128</name>
</gene>
<dbReference type="AlphaFoldDB" id="D1B5R9"/>
<proteinExistence type="inferred from homology"/>
<evidence type="ECO:0000256" key="4">
    <source>
        <dbReference type="ARBA" id="ARBA00012622"/>
    </source>
</evidence>
<dbReference type="UniPathway" id="UPA00392"/>
<dbReference type="OrthoDB" id="9801033at2"/>
<dbReference type="EC" id="1.17.99.6" evidence="4 17"/>
<dbReference type="GO" id="GO:0052693">
    <property type="term" value="F:epoxyqueuosine reductase activity"/>
    <property type="evidence" value="ECO:0007669"/>
    <property type="project" value="UniProtKB-UniRule"/>
</dbReference>
<dbReference type="GO" id="GO:0008616">
    <property type="term" value="P:tRNA queuosine(34) biosynthetic process"/>
    <property type="evidence" value="ECO:0007669"/>
    <property type="project" value="UniProtKB-UniRule"/>
</dbReference>
<dbReference type="EnsemblBacteria" id="ACZ19360">
    <property type="protein sequence ID" value="ACZ19360"/>
    <property type="gene ID" value="Taci_1128"/>
</dbReference>
<dbReference type="PANTHER" id="PTHR36701">
    <property type="entry name" value="EPOXYQUEUOSINE REDUCTASE QUEH"/>
    <property type="match status" value="1"/>
</dbReference>
<keyword evidence="19" id="KW-1185">Reference proteome</keyword>
<name>D1B5R9_THEAS</name>
<keyword evidence="12 17" id="KW-0411">Iron-sulfur</keyword>
<keyword evidence="13 17" id="KW-1015">Disulfide bond</keyword>
<feature type="binding site" evidence="17">
    <location>
        <position position="99"/>
    </location>
    <ligand>
        <name>[4Fe-4S] cluster</name>
        <dbReference type="ChEBI" id="CHEBI:49883"/>
    </ligand>
</feature>
<comment type="catalytic activity">
    <reaction evidence="16 17">
        <text>epoxyqueuosine(34) in tRNA + AH2 = queuosine(34) in tRNA + A + H2O</text>
        <dbReference type="Rhea" id="RHEA:32159"/>
        <dbReference type="Rhea" id="RHEA-COMP:18571"/>
        <dbReference type="Rhea" id="RHEA-COMP:18582"/>
        <dbReference type="ChEBI" id="CHEBI:13193"/>
        <dbReference type="ChEBI" id="CHEBI:15377"/>
        <dbReference type="ChEBI" id="CHEBI:17499"/>
        <dbReference type="ChEBI" id="CHEBI:194431"/>
        <dbReference type="ChEBI" id="CHEBI:194443"/>
        <dbReference type="EC" id="1.17.99.6"/>
    </reaction>
</comment>
<accession>D1B5R9</accession>
<evidence type="ECO:0000256" key="15">
    <source>
        <dbReference type="ARBA" id="ARBA00031446"/>
    </source>
</evidence>
<dbReference type="STRING" id="525903.Taci_1128"/>
<keyword evidence="7 17" id="KW-0819">tRNA processing</keyword>
<evidence type="ECO:0000256" key="3">
    <source>
        <dbReference type="ARBA" id="ARBA00008207"/>
    </source>
</evidence>
<dbReference type="EMBL" id="CP001818">
    <property type="protein sequence ID" value="ACZ19360.1"/>
    <property type="molecule type" value="Genomic_DNA"/>
</dbReference>
<evidence type="ECO:0000256" key="14">
    <source>
        <dbReference type="ARBA" id="ARBA00023284"/>
    </source>
</evidence>
<organism evidence="18 19">
    <name type="scientific">Thermanaerovibrio acidaminovorans (strain ATCC 49978 / DSM 6589 / Su883)</name>
    <name type="common">Selenomonas acidaminovorans</name>
    <dbReference type="NCBI Taxonomy" id="525903"/>
    <lineage>
        <taxon>Bacteria</taxon>
        <taxon>Thermotogati</taxon>
        <taxon>Synergistota</taxon>
        <taxon>Synergistia</taxon>
        <taxon>Synergistales</taxon>
        <taxon>Synergistaceae</taxon>
        <taxon>Thermanaerovibrio</taxon>
    </lineage>
</organism>
<evidence type="ECO:0000256" key="5">
    <source>
        <dbReference type="ARBA" id="ARBA00016895"/>
    </source>
</evidence>
<dbReference type="eggNOG" id="COG1636">
    <property type="taxonomic scope" value="Bacteria"/>
</dbReference>
<dbReference type="Pfam" id="PF02677">
    <property type="entry name" value="QueH"/>
    <property type="match status" value="1"/>
</dbReference>
<dbReference type="KEGG" id="tai:Taci_1128"/>
<dbReference type="GO" id="GO:0051539">
    <property type="term" value="F:4 iron, 4 sulfur cluster binding"/>
    <property type="evidence" value="ECO:0007669"/>
    <property type="project" value="UniProtKB-UniRule"/>
</dbReference>
<dbReference type="PANTHER" id="PTHR36701:SF1">
    <property type="entry name" value="EPOXYQUEUOSINE REDUCTASE QUEH"/>
    <property type="match status" value="1"/>
</dbReference>
<evidence type="ECO:0000256" key="9">
    <source>
        <dbReference type="ARBA" id="ARBA00022785"/>
    </source>
</evidence>
<reference evidence="18 19" key="1">
    <citation type="journal article" date="2009" name="Stand. Genomic Sci.">
        <title>Complete genome sequence of Thermanaerovibrio acidaminovorans type strain (Su883).</title>
        <authorList>
            <person name="Chovatia M."/>
            <person name="Sikorski J."/>
            <person name="Schroder M."/>
            <person name="Lapidus A."/>
            <person name="Nolan M."/>
            <person name="Tice H."/>
            <person name="Glavina Del Rio T."/>
            <person name="Copeland A."/>
            <person name="Cheng J.F."/>
            <person name="Lucas S."/>
            <person name="Chen F."/>
            <person name="Bruce D."/>
            <person name="Goodwin L."/>
            <person name="Pitluck S."/>
            <person name="Ivanova N."/>
            <person name="Mavromatis K."/>
            <person name="Ovchinnikova G."/>
            <person name="Pati A."/>
            <person name="Chen A."/>
            <person name="Palaniappan K."/>
            <person name="Land M."/>
            <person name="Hauser L."/>
            <person name="Chang Y.J."/>
            <person name="Jeffries C.D."/>
            <person name="Chain P."/>
            <person name="Saunders E."/>
            <person name="Detter J.C."/>
            <person name="Brettin T."/>
            <person name="Rohde M."/>
            <person name="Goker M."/>
            <person name="Spring S."/>
            <person name="Bristow J."/>
            <person name="Markowitz V."/>
            <person name="Hugenholtz P."/>
            <person name="Kyrpides N.C."/>
            <person name="Klenk H.P."/>
            <person name="Eisen J.A."/>
        </authorList>
    </citation>
    <scope>NUCLEOTIDE SEQUENCE [LARGE SCALE GENOMIC DNA]</scope>
    <source>
        <strain evidence="19">ATCC 49978 / DSM 6589 / Su883</strain>
    </source>
</reference>
<keyword evidence="9 17" id="KW-0671">Queuosine biosynthesis</keyword>
<evidence type="ECO:0000256" key="13">
    <source>
        <dbReference type="ARBA" id="ARBA00023157"/>
    </source>
</evidence>
<evidence type="ECO:0000313" key="19">
    <source>
        <dbReference type="Proteomes" id="UP000002030"/>
    </source>
</evidence>
<evidence type="ECO:0000256" key="16">
    <source>
        <dbReference type="ARBA" id="ARBA00047415"/>
    </source>
</evidence>
<comment type="pathway">
    <text evidence="2 17">tRNA modification; tRNA-queuosine biosynthesis.</text>
</comment>
<evidence type="ECO:0000256" key="10">
    <source>
        <dbReference type="ARBA" id="ARBA00023002"/>
    </source>
</evidence>
<keyword evidence="6 17" id="KW-0004">4Fe-4S</keyword>
<dbReference type="GO" id="GO:0046872">
    <property type="term" value="F:metal ion binding"/>
    <property type="evidence" value="ECO:0007669"/>
    <property type="project" value="UniProtKB-KW"/>
</dbReference>
<dbReference type="RefSeq" id="WP_012869875.1">
    <property type="nucleotide sequence ID" value="NC_013522.1"/>
</dbReference>
<evidence type="ECO:0000256" key="1">
    <source>
        <dbReference type="ARBA" id="ARBA00002268"/>
    </source>
</evidence>
<evidence type="ECO:0000313" key="18">
    <source>
        <dbReference type="EMBL" id="ACZ19360.1"/>
    </source>
</evidence>
<evidence type="ECO:0000256" key="11">
    <source>
        <dbReference type="ARBA" id="ARBA00023004"/>
    </source>
</evidence>
<feature type="binding site" evidence="17">
    <location>
        <position position="19"/>
    </location>
    <ligand>
        <name>[4Fe-4S] cluster</name>
        <dbReference type="ChEBI" id="CHEBI:49883"/>
    </ligand>
</feature>